<reference evidence="8" key="2">
    <citation type="submission" date="2023-08" db="EMBL/GenBank/DDBJ databases">
        <authorList>
            <person name="Luo J."/>
        </authorList>
    </citation>
    <scope>NUCLEOTIDE SEQUENCE</scope>
    <source>
        <strain evidence="8">DSM 25064</strain>
    </source>
</reference>
<dbReference type="CDD" id="cd07560">
    <property type="entry name" value="Peptidase_S41_CPP"/>
    <property type="match status" value="1"/>
</dbReference>
<dbReference type="InterPro" id="IPR001478">
    <property type="entry name" value="PDZ"/>
</dbReference>
<evidence type="ECO:0000256" key="2">
    <source>
        <dbReference type="ARBA" id="ARBA00022670"/>
    </source>
</evidence>
<evidence type="ECO:0000313" key="9">
    <source>
        <dbReference type="Proteomes" id="UP001178354"/>
    </source>
</evidence>
<dbReference type="RefSeq" id="WP_305171010.1">
    <property type="nucleotide sequence ID" value="NZ_JAUUUU010000006.1"/>
</dbReference>
<dbReference type="PANTHER" id="PTHR32060">
    <property type="entry name" value="TAIL-SPECIFIC PROTEASE"/>
    <property type="match status" value="1"/>
</dbReference>
<evidence type="ECO:0000256" key="6">
    <source>
        <dbReference type="SAM" id="SignalP"/>
    </source>
</evidence>
<dbReference type="Pfam" id="PF17804">
    <property type="entry name" value="TSP_NTD"/>
    <property type="match status" value="1"/>
</dbReference>
<evidence type="ECO:0000313" key="8">
    <source>
        <dbReference type="EMBL" id="MDP1521348.1"/>
    </source>
</evidence>
<sequence>MSYIPRVIACLSFSIFALLVSAEVQFDTEQPETAVEIVDELINKHYRKQDLNDELSKQFLYKYIDNLDPAKSYLLQTDINEFQRWETELDDMLKRGDLTAGFVIFNRYIKRATERLQANIDLLESDYQFDLNQDEQLSIDLDELPWPKTMAEADELWRKRLKEAYLRLILSDKEPQAARDLLIKRYSNLSKQLSQRDNEDTFQVFMNSLAALYDPHTTYMSPRSMENFRIAMSLSLTGIGAVLQFEDENTKVVRVVPGGPADKQGILQAGDVIVGVGQDQEEITDVIGWRLDDVVDLIRGPKDSTVRLEIIPATGESAGTNREIAIIRDKIQLEEQAANSEIIEVNTDVGNYKLGVITVPTFYLDIEAYYNRDPNFKSSTRDVMRLLGELDEQKVDGIILDLRNNGGGFLQEATTLTDLFIDPGPVVQVRYSNQMISRNHRSHADAYYRGPLVVLINRLSASASEIFAGAIQDYQRGLVIGGQSFGKGTVQVQLPVRQGQLKLTESKFYRVSGNSTQHLGVVPDIELPSYFDTEKVGESADENALPWDQINAVPHRRYNFTDIPLETLKERHVYRQSKDPDLVYLNQELSLLRERRKENSISLNESVRRDEMAKYDTTLLTIENQRRQSKGLEPYATIEEWRESRSPEDDDTRDLSERDPLLYETGNILADYLSLLAPKSLLANQP</sequence>
<comment type="similarity">
    <text evidence="1 5">Belongs to the peptidase S41A family.</text>
</comment>
<accession>A0AAW8B6Q5</accession>
<dbReference type="GO" id="GO:0007165">
    <property type="term" value="P:signal transduction"/>
    <property type="evidence" value="ECO:0007669"/>
    <property type="project" value="TreeGrafter"/>
</dbReference>
<dbReference type="PANTHER" id="PTHR32060:SF22">
    <property type="entry name" value="CARBOXYL-TERMINAL-PROCESSING PEPTIDASE 3, CHLOROPLASTIC"/>
    <property type="match status" value="1"/>
</dbReference>
<dbReference type="EMBL" id="JAUUUU010000006">
    <property type="protein sequence ID" value="MDP1521348.1"/>
    <property type="molecule type" value="Genomic_DNA"/>
</dbReference>
<dbReference type="InterPro" id="IPR036034">
    <property type="entry name" value="PDZ_sf"/>
</dbReference>
<dbReference type="Gene3D" id="3.30.750.44">
    <property type="match status" value="1"/>
</dbReference>
<keyword evidence="6" id="KW-0732">Signal</keyword>
<reference evidence="8" key="1">
    <citation type="journal article" date="2010" name="Int. J. Syst. Evol. Microbiol.">
        <title>Porticoccus litoralis gen. nov., sp. nov., a gammaproteobacterium isolated from the Yellow Sea.</title>
        <authorList>
            <person name="Oh H.M."/>
            <person name="Kim H."/>
            <person name="Kim K.M."/>
            <person name="Min G.S."/>
            <person name="Cho J.C."/>
        </authorList>
    </citation>
    <scope>NUCLEOTIDE SEQUENCE</scope>
    <source>
        <strain evidence="8">DSM 25064</strain>
    </source>
</reference>
<evidence type="ECO:0000256" key="4">
    <source>
        <dbReference type="ARBA" id="ARBA00022825"/>
    </source>
</evidence>
<keyword evidence="9" id="KW-1185">Reference proteome</keyword>
<dbReference type="InterPro" id="IPR020992">
    <property type="entry name" value="Tail_Prtase_C"/>
</dbReference>
<keyword evidence="2 5" id="KW-0645">Protease</keyword>
<proteinExistence type="inferred from homology"/>
<dbReference type="AlphaFoldDB" id="A0AAW8B6Q5"/>
<evidence type="ECO:0000256" key="3">
    <source>
        <dbReference type="ARBA" id="ARBA00022801"/>
    </source>
</evidence>
<dbReference type="SMART" id="SM00228">
    <property type="entry name" value="PDZ"/>
    <property type="match status" value="1"/>
</dbReference>
<evidence type="ECO:0000256" key="1">
    <source>
        <dbReference type="ARBA" id="ARBA00009179"/>
    </source>
</evidence>
<protein>
    <submittedName>
        <fullName evidence="8">Carboxy terminal-processing peptidase</fullName>
        <ecNumber evidence="8">3.4.21.102</ecNumber>
    </submittedName>
</protein>
<dbReference type="Pfam" id="PF11818">
    <property type="entry name" value="DUF3340"/>
    <property type="match status" value="1"/>
</dbReference>
<gene>
    <name evidence="8" type="ORF">Q8A57_10230</name>
</gene>
<dbReference type="InterPro" id="IPR029045">
    <property type="entry name" value="ClpP/crotonase-like_dom_sf"/>
</dbReference>
<dbReference type="SUPFAM" id="SSF50156">
    <property type="entry name" value="PDZ domain-like"/>
    <property type="match status" value="1"/>
</dbReference>
<name>A0AAW8B6Q5_9GAMM</name>
<dbReference type="GO" id="GO:0006508">
    <property type="term" value="P:proteolysis"/>
    <property type="evidence" value="ECO:0007669"/>
    <property type="project" value="UniProtKB-KW"/>
</dbReference>
<keyword evidence="3 5" id="KW-0378">Hydrolase</keyword>
<dbReference type="CDD" id="cd06782">
    <property type="entry name" value="cpPDZ_CPP-like"/>
    <property type="match status" value="1"/>
</dbReference>
<dbReference type="InterPro" id="IPR004447">
    <property type="entry name" value="Peptidase_S41A"/>
</dbReference>
<keyword evidence="4 5" id="KW-0720">Serine protease</keyword>
<feature type="domain" description="PDZ" evidence="7">
    <location>
        <begin position="229"/>
        <end position="299"/>
    </location>
</feature>
<dbReference type="InterPro" id="IPR005151">
    <property type="entry name" value="Tail-specific_protease"/>
</dbReference>
<dbReference type="EC" id="3.4.21.102" evidence="8"/>
<dbReference type="NCBIfam" id="TIGR00225">
    <property type="entry name" value="prc"/>
    <property type="match status" value="1"/>
</dbReference>
<dbReference type="SUPFAM" id="SSF52096">
    <property type="entry name" value="ClpP/crotonase"/>
    <property type="match status" value="1"/>
</dbReference>
<dbReference type="GO" id="GO:0004252">
    <property type="term" value="F:serine-type endopeptidase activity"/>
    <property type="evidence" value="ECO:0007669"/>
    <property type="project" value="UniProtKB-EC"/>
</dbReference>
<dbReference type="Gene3D" id="3.90.226.10">
    <property type="entry name" value="2-enoyl-CoA Hydratase, Chain A, domain 1"/>
    <property type="match status" value="1"/>
</dbReference>
<dbReference type="InterPro" id="IPR040573">
    <property type="entry name" value="TSP_N"/>
</dbReference>
<evidence type="ECO:0000259" key="7">
    <source>
        <dbReference type="PROSITE" id="PS50106"/>
    </source>
</evidence>
<dbReference type="Proteomes" id="UP001178354">
    <property type="component" value="Unassembled WGS sequence"/>
</dbReference>
<organism evidence="8 9">
    <name type="scientific">Porticoccus litoralis</name>
    <dbReference type="NCBI Taxonomy" id="434086"/>
    <lineage>
        <taxon>Bacteria</taxon>
        <taxon>Pseudomonadati</taxon>
        <taxon>Pseudomonadota</taxon>
        <taxon>Gammaproteobacteria</taxon>
        <taxon>Cellvibrionales</taxon>
        <taxon>Porticoccaceae</taxon>
        <taxon>Porticoccus</taxon>
    </lineage>
</organism>
<dbReference type="Pfam" id="PF00595">
    <property type="entry name" value="PDZ"/>
    <property type="match status" value="1"/>
</dbReference>
<dbReference type="Pfam" id="PF03572">
    <property type="entry name" value="Peptidase_S41"/>
    <property type="match status" value="1"/>
</dbReference>
<dbReference type="SMART" id="SM00245">
    <property type="entry name" value="TSPc"/>
    <property type="match status" value="1"/>
</dbReference>
<evidence type="ECO:0000256" key="5">
    <source>
        <dbReference type="RuleBase" id="RU004404"/>
    </source>
</evidence>
<dbReference type="FunFam" id="3.90.226.10:FF:000090">
    <property type="entry name" value="Tail-specific protease"/>
    <property type="match status" value="1"/>
</dbReference>
<feature type="chain" id="PRO_5043409519" evidence="6">
    <location>
        <begin position="23"/>
        <end position="686"/>
    </location>
</feature>
<comment type="caution">
    <text evidence="8">The sequence shown here is derived from an EMBL/GenBank/DDBJ whole genome shotgun (WGS) entry which is preliminary data.</text>
</comment>
<dbReference type="Gene3D" id="2.30.42.10">
    <property type="match status" value="1"/>
</dbReference>
<feature type="signal peptide" evidence="6">
    <location>
        <begin position="1"/>
        <end position="22"/>
    </location>
</feature>
<dbReference type="PROSITE" id="PS50106">
    <property type="entry name" value="PDZ"/>
    <property type="match status" value="1"/>
</dbReference>
<dbReference type="GO" id="GO:0030288">
    <property type="term" value="C:outer membrane-bounded periplasmic space"/>
    <property type="evidence" value="ECO:0007669"/>
    <property type="project" value="TreeGrafter"/>
</dbReference>